<evidence type="ECO:0000313" key="7">
    <source>
        <dbReference type="EMBL" id="CUS02168.2"/>
    </source>
</evidence>
<evidence type="ECO:0000313" key="8">
    <source>
        <dbReference type="Proteomes" id="UP000215027"/>
    </source>
</evidence>
<dbReference type="EMBL" id="LN890655">
    <property type="protein sequence ID" value="CUS02168.2"/>
    <property type="molecule type" value="Genomic_DNA"/>
</dbReference>
<dbReference type="KEGG" id="pbf:CFX0092_A0287"/>
<evidence type="ECO:0000256" key="2">
    <source>
        <dbReference type="ARBA" id="ARBA00022448"/>
    </source>
</evidence>
<feature type="signal peptide" evidence="5">
    <location>
        <begin position="1"/>
        <end position="27"/>
    </location>
</feature>
<keyword evidence="2" id="KW-0813">Transport</keyword>
<dbReference type="Pfam" id="PF00496">
    <property type="entry name" value="SBP_bac_5"/>
    <property type="match status" value="1"/>
</dbReference>
<dbReference type="OrthoDB" id="239741at2"/>
<feature type="compositionally biased region" description="Low complexity" evidence="4">
    <location>
        <begin position="218"/>
        <end position="229"/>
    </location>
</feature>
<evidence type="ECO:0000256" key="1">
    <source>
        <dbReference type="ARBA" id="ARBA00005695"/>
    </source>
</evidence>
<dbReference type="PANTHER" id="PTHR30290">
    <property type="entry name" value="PERIPLASMIC BINDING COMPONENT OF ABC TRANSPORTER"/>
    <property type="match status" value="1"/>
</dbReference>
<keyword evidence="8" id="KW-1185">Reference proteome</keyword>
<evidence type="ECO:0000256" key="4">
    <source>
        <dbReference type="SAM" id="MobiDB-lite"/>
    </source>
</evidence>
<dbReference type="GO" id="GO:1904680">
    <property type="term" value="F:peptide transmembrane transporter activity"/>
    <property type="evidence" value="ECO:0007669"/>
    <property type="project" value="TreeGrafter"/>
</dbReference>
<dbReference type="InterPro" id="IPR039424">
    <property type="entry name" value="SBP_5"/>
</dbReference>
<dbReference type="GO" id="GO:0015833">
    <property type="term" value="P:peptide transport"/>
    <property type="evidence" value="ECO:0007669"/>
    <property type="project" value="TreeGrafter"/>
</dbReference>
<gene>
    <name evidence="7" type="ORF">CFX0092_A0287</name>
</gene>
<proteinExistence type="inferred from homology"/>
<dbReference type="Gene3D" id="3.40.190.10">
    <property type="entry name" value="Periplasmic binding protein-like II"/>
    <property type="match status" value="1"/>
</dbReference>
<keyword evidence="3 5" id="KW-0732">Signal</keyword>
<dbReference type="SUPFAM" id="SSF53850">
    <property type="entry name" value="Periplasmic binding protein-like II"/>
    <property type="match status" value="1"/>
</dbReference>
<dbReference type="PROSITE" id="PS51257">
    <property type="entry name" value="PROKAR_LIPOPROTEIN"/>
    <property type="match status" value="1"/>
</dbReference>
<accession>A0A160T0E2</accession>
<dbReference type="PANTHER" id="PTHR30290:SF9">
    <property type="entry name" value="OLIGOPEPTIDE-BINDING PROTEIN APPA"/>
    <property type="match status" value="1"/>
</dbReference>
<organism evidence="7 8">
    <name type="scientific">Candidatus Promineifilum breve</name>
    <dbReference type="NCBI Taxonomy" id="1806508"/>
    <lineage>
        <taxon>Bacteria</taxon>
        <taxon>Bacillati</taxon>
        <taxon>Chloroflexota</taxon>
        <taxon>Ardenticatenia</taxon>
        <taxon>Candidatus Promineifilales</taxon>
        <taxon>Candidatus Promineifilaceae</taxon>
        <taxon>Candidatus Promineifilum</taxon>
    </lineage>
</organism>
<evidence type="ECO:0000256" key="5">
    <source>
        <dbReference type="SAM" id="SignalP"/>
    </source>
</evidence>
<sequence>MKKNRVLLLLGLLLLAALAITACTATSGDVQQAIEEVAPTLAAAATELAPTVQAAVEEVAPTVAAAATELAGGEATAEATAEPVAEEPAGDLMVVGTECDTEGYTGLFKEIAAIDPLTVQFTMCAPDPAFPSKAAFTSFAIHPSENLEATGATGDLLEAPIGTGPYMVEEWSRGEELTFTKNANYWASRPSPRRSSSVGRPSRPRDCWSCNPARLTVSTTPPRMTSSRSPPTPTCNCWSARPSTSSTWA</sequence>
<dbReference type="InterPro" id="IPR000914">
    <property type="entry name" value="SBP_5_dom"/>
</dbReference>
<evidence type="ECO:0000256" key="3">
    <source>
        <dbReference type="ARBA" id="ARBA00022729"/>
    </source>
</evidence>
<feature type="region of interest" description="Disordered" evidence="4">
    <location>
        <begin position="188"/>
        <end position="249"/>
    </location>
</feature>
<evidence type="ECO:0000259" key="6">
    <source>
        <dbReference type="Pfam" id="PF00496"/>
    </source>
</evidence>
<feature type="compositionally biased region" description="Polar residues" evidence="4">
    <location>
        <begin position="235"/>
        <end position="249"/>
    </location>
</feature>
<dbReference type="Proteomes" id="UP000215027">
    <property type="component" value="Chromosome I"/>
</dbReference>
<reference evidence="7" key="1">
    <citation type="submission" date="2016-01" db="EMBL/GenBank/DDBJ databases">
        <authorList>
            <person name="Mcilroy J.S."/>
            <person name="Karst M S."/>
            <person name="Albertsen M."/>
        </authorList>
    </citation>
    <scope>NUCLEOTIDE SEQUENCE</scope>
    <source>
        <strain evidence="7">Cfx-K</strain>
    </source>
</reference>
<feature type="domain" description="Solute-binding protein family 5" evidence="6">
    <location>
        <begin position="107"/>
        <end position="192"/>
    </location>
</feature>
<dbReference type="AlphaFoldDB" id="A0A160T0E2"/>
<feature type="compositionally biased region" description="Low complexity" evidence="4">
    <location>
        <begin position="188"/>
        <end position="201"/>
    </location>
</feature>
<feature type="chain" id="PRO_5008240508" description="Solute-binding protein family 5 domain-containing protein" evidence="5">
    <location>
        <begin position="28"/>
        <end position="249"/>
    </location>
</feature>
<comment type="similarity">
    <text evidence="1">Belongs to the bacterial solute-binding protein 5 family.</text>
</comment>
<name>A0A160T0E2_9CHLR</name>
<protein>
    <recommendedName>
        <fullName evidence="6">Solute-binding protein family 5 domain-containing protein</fullName>
    </recommendedName>
</protein>